<feature type="signal peptide" evidence="1">
    <location>
        <begin position="1"/>
        <end position="22"/>
    </location>
</feature>
<gene>
    <name evidence="2" type="ORF">NCTC10254_01918</name>
</gene>
<proteinExistence type="predicted"/>
<evidence type="ECO:0000313" key="2">
    <source>
        <dbReference type="EMBL" id="SPW30809.1"/>
    </source>
</evidence>
<dbReference type="Proteomes" id="UP000249886">
    <property type="component" value="Unassembled WGS sequence"/>
</dbReference>
<dbReference type="Gene3D" id="1.20.1260.10">
    <property type="match status" value="1"/>
</dbReference>
<dbReference type="AlphaFoldDB" id="A0A6H9XFK8"/>
<evidence type="ECO:0000313" key="3">
    <source>
        <dbReference type="Proteomes" id="UP000249886"/>
    </source>
</evidence>
<reference evidence="2 3" key="1">
    <citation type="submission" date="2018-06" db="EMBL/GenBank/DDBJ databases">
        <authorList>
            <consortium name="Pathogen Informatics"/>
            <person name="Doyle S."/>
        </authorList>
    </citation>
    <scope>NUCLEOTIDE SEQUENCE [LARGE SCALE GENOMIC DNA]</scope>
    <source>
        <strain evidence="2 3">NCTC10254</strain>
    </source>
</reference>
<comment type="caution">
    <text evidence="2">The sequence shown here is derived from an EMBL/GenBank/DDBJ whole genome shotgun (WGS) entry which is preliminary data.</text>
</comment>
<dbReference type="InterPro" id="IPR012347">
    <property type="entry name" value="Ferritin-like"/>
</dbReference>
<accession>A0A6H9XFK8</accession>
<dbReference type="PROSITE" id="PS51257">
    <property type="entry name" value="PROKAR_LIPOPROTEIN"/>
    <property type="match status" value="1"/>
</dbReference>
<evidence type="ECO:0000256" key="1">
    <source>
        <dbReference type="SAM" id="SignalP"/>
    </source>
</evidence>
<keyword evidence="1" id="KW-0732">Signal</keyword>
<protein>
    <submittedName>
        <fullName evidence="2">Putative secreted protein</fullName>
    </submittedName>
</protein>
<dbReference type="SUPFAM" id="SSF47240">
    <property type="entry name" value="Ferritin-like"/>
    <property type="match status" value="1"/>
</dbReference>
<dbReference type="GeneID" id="84574125"/>
<dbReference type="InterPro" id="IPR009078">
    <property type="entry name" value="Ferritin-like_SF"/>
</dbReference>
<name>A0A6H9XFK8_9CORY</name>
<dbReference type="RefSeq" id="WP_005525562.1">
    <property type="nucleotide sequence ID" value="NZ_CAUVSC010000006.1"/>
</dbReference>
<sequence>MKRFLTILMAAVMAAFTLAACANPSPNEALSKLLAVAPESEKPALTAEIVRLCGHHKNSEIPKSCDPAAATANIDLPDAGSSGVLQVLADVPQESLPVVVNLYLSYVASEQTTPDLPNVTLDPARSEGDARAAAITAAKAALEAEYAFDYAVGIIEAFGDEQVDNAADGVDDRHEAVAEKLREALGDQAPARLPAYTFNQPLPTDSATAQSFLTELTKELDALHVHDAEAATTPAWRLLSLSIAGYLRAK</sequence>
<dbReference type="EMBL" id="UARK01000023">
    <property type="protein sequence ID" value="SPW30809.1"/>
    <property type="molecule type" value="Genomic_DNA"/>
</dbReference>
<feature type="chain" id="PRO_5043215303" evidence="1">
    <location>
        <begin position="23"/>
        <end position="250"/>
    </location>
</feature>
<organism evidence="2 3">
    <name type="scientific">Corynebacterium matruchotii</name>
    <dbReference type="NCBI Taxonomy" id="43768"/>
    <lineage>
        <taxon>Bacteria</taxon>
        <taxon>Bacillati</taxon>
        <taxon>Actinomycetota</taxon>
        <taxon>Actinomycetes</taxon>
        <taxon>Mycobacteriales</taxon>
        <taxon>Corynebacteriaceae</taxon>
        <taxon>Corynebacterium</taxon>
    </lineage>
</organism>